<dbReference type="InterPro" id="IPR036186">
    <property type="entry name" value="Serpin_sf"/>
</dbReference>
<reference evidence="3" key="1">
    <citation type="submission" date="2021-03" db="EMBL/GenBank/DDBJ databases">
        <authorList>
            <person name="Bekaert M."/>
        </authorList>
    </citation>
    <scope>NUCLEOTIDE SEQUENCE</scope>
</reference>
<dbReference type="OrthoDB" id="1063785at2759"/>
<sequence>MSTLADIPEDFEQSFIEFSTSLYQGLDKTESVCLSPYSITAALLLVMIGASGRSKEQISSALFQNSLYSEEQQLKFNKLLHSQLTQKAGVHVSFASANRLFFKLQSNFDSIKELPKLGVKDIFDQAKANFSNLIVEKGEGLYVNVAVHKAVFNVNEVGVEGAATTVIGFSLRSVTLQFKAN</sequence>
<dbReference type="SUPFAM" id="SSF56574">
    <property type="entry name" value="Serpins"/>
    <property type="match status" value="1"/>
</dbReference>
<accession>A0A8S3VCP8</accession>
<evidence type="ECO:0000259" key="2">
    <source>
        <dbReference type="Pfam" id="PF00079"/>
    </source>
</evidence>
<evidence type="ECO:0000313" key="4">
    <source>
        <dbReference type="Proteomes" id="UP000683360"/>
    </source>
</evidence>
<dbReference type="Gene3D" id="2.30.39.10">
    <property type="entry name" value="Alpha-1-antitrypsin, domain 1"/>
    <property type="match status" value="1"/>
</dbReference>
<name>A0A8S3VCP8_MYTED</name>
<dbReference type="GO" id="GO:0004867">
    <property type="term" value="F:serine-type endopeptidase inhibitor activity"/>
    <property type="evidence" value="ECO:0007669"/>
    <property type="project" value="InterPro"/>
</dbReference>
<dbReference type="InterPro" id="IPR023796">
    <property type="entry name" value="Serpin_dom"/>
</dbReference>
<comment type="caution">
    <text evidence="3">The sequence shown here is derived from an EMBL/GenBank/DDBJ whole genome shotgun (WGS) entry which is preliminary data.</text>
</comment>
<dbReference type="Proteomes" id="UP000683360">
    <property type="component" value="Unassembled WGS sequence"/>
</dbReference>
<dbReference type="InterPro" id="IPR000215">
    <property type="entry name" value="Serpin_fam"/>
</dbReference>
<dbReference type="Pfam" id="PF00079">
    <property type="entry name" value="Serpin"/>
    <property type="match status" value="1"/>
</dbReference>
<keyword evidence="4" id="KW-1185">Reference proteome</keyword>
<gene>
    <name evidence="3" type="ORF">MEDL_64169</name>
</gene>
<proteinExistence type="inferred from homology"/>
<dbReference type="Gene3D" id="3.30.497.10">
    <property type="entry name" value="Antithrombin, subunit I, domain 2"/>
    <property type="match status" value="2"/>
</dbReference>
<feature type="domain" description="Serpin" evidence="2">
    <location>
        <begin position="102"/>
        <end position="181"/>
    </location>
</feature>
<dbReference type="PANTHER" id="PTHR11461">
    <property type="entry name" value="SERINE PROTEASE INHIBITOR, SERPIN"/>
    <property type="match status" value="1"/>
</dbReference>
<dbReference type="EMBL" id="CAJPWZ010003124">
    <property type="protein sequence ID" value="CAG2252603.1"/>
    <property type="molecule type" value="Genomic_DNA"/>
</dbReference>
<dbReference type="InterPro" id="IPR042178">
    <property type="entry name" value="Serpin_sf_1"/>
</dbReference>
<comment type="similarity">
    <text evidence="1">Belongs to the serpin family.</text>
</comment>
<evidence type="ECO:0000256" key="1">
    <source>
        <dbReference type="ARBA" id="ARBA00009500"/>
    </source>
</evidence>
<organism evidence="3 4">
    <name type="scientific">Mytilus edulis</name>
    <name type="common">Blue mussel</name>
    <dbReference type="NCBI Taxonomy" id="6550"/>
    <lineage>
        <taxon>Eukaryota</taxon>
        <taxon>Metazoa</taxon>
        <taxon>Spiralia</taxon>
        <taxon>Lophotrochozoa</taxon>
        <taxon>Mollusca</taxon>
        <taxon>Bivalvia</taxon>
        <taxon>Autobranchia</taxon>
        <taxon>Pteriomorphia</taxon>
        <taxon>Mytilida</taxon>
        <taxon>Mytiloidea</taxon>
        <taxon>Mytilidae</taxon>
        <taxon>Mytilinae</taxon>
        <taxon>Mytilus</taxon>
    </lineage>
</organism>
<dbReference type="GO" id="GO:0005615">
    <property type="term" value="C:extracellular space"/>
    <property type="evidence" value="ECO:0007669"/>
    <property type="project" value="InterPro"/>
</dbReference>
<protein>
    <recommendedName>
        <fullName evidence="2">Serpin domain-containing protein</fullName>
    </recommendedName>
</protein>
<dbReference type="AlphaFoldDB" id="A0A8S3VCP8"/>
<evidence type="ECO:0000313" key="3">
    <source>
        <dbReference type="EMBL" id="CAG2252603.1"/>
    </source>
</evidence>
<dbReference type="InterPro" id="IPR042185">
    <property type="entry name" value="Serpin_sf_2"/>
</dbReference>
<dbReference type="PANTHER" id="PTHR11461:SF211">
    <property type="entry name" value="GH10112P-RELATED"/>
    <property type="match status" value="1"/>
</dbReference>